<dbReference type="AlphaFoldDB" id="A0A212RBU5"/>
<dbReference type="GO" id="GO:0004674">
    <property type="term" value="F:protein serine/threonine kinase activity"/>
    <property type="evidence" value="ECO:0007669"/>
    <property type="project" value="UniProtKB-KW"/>
</dbReference>
<dbReference type="GO" id="GO:0005524">
    <property type="term" value="F:ATP binding"/>
    <property type="evidence" value="ECO:0007669"/>
    <property type="project" value="UniProtKB-KW"/>
</dbReference>
<dbReference type="SUPFAM" id="SSF56112">
    <property type="entry name" value="Protein kinase-like (PK-like)"/>
    <property type="match status" value="1"/>
</dbReference>
<dbReference type="SMART" id="SM00671">
    <property type="entry name" value="SEL1"/>
    <property type="match status" value="3"/>
</dbReference>
<evidence type="ECO:0000256" key="1">
    <source>
        <dbReference type="ARBA" id="ARBA00022679"/>
    </source>
</evidence>
<keyword evidence="1" id="KW-0808">Transferase</keyword>
<reference evidence="7" key="1">
    <citation type="submission" date="2017-06" db="EMBL/GenBank/DDBJ databases">
        <authorList>
            <person name="Varghese N."/>
            <person name="Submissions S."/>
        </authorList>
    </citation>
    <scope>NUCLEOTIDE SEQUENCE [LARGE SCALE GENOMIC DNA]</scope>
    <source>
        <strain evidence="7">DSM 137</strain>
    </source>
</reference>
<evidence type="ECO:0000259" key="5">
    <source>
        <dbReference type="PROSITE" id="PS50011"/>
    </source>
</evidence>
<dbReference type="SUPFAM" id="SSF81901">
    <property type="entry name" value="HCP-like"/>
    <property type="match status" value="1"/>
</dbReference>
<name>A0A212RBU5_RHOAC</name>
<evidence type="ECO:0000256" key="3">
    <source>
        <dbReference type="ARBA" id="ARBA00022777"/>
    </source>
</evidence>
<proteinExistence type="predicted"/>
<dbReference type="InterPro" id="IPR000719">
    <property type="entry name" value="Prot_kinase_dom"/>
</dbReference>
<dbReference type="Pfam" id="PF00069">
    <property type="entry name" value="Pkinase"/>
    <property type="match status" value="1"/>
</dbReference>
<keyword evidence="4" id="KW-0067">ATP-binding</keyword>
<dbReference type="InterPro" id="IPR008271">
    <property type="entry name" value="Ser/Thr_kinase_AS"/>
</dbReference>
<dbReference type="PANTHER" id="PTHR43289">
    <property type="entry name" value="MITOGEN-ACTIVATED PROTEIN KINASE KINASE KINASE 20-RELATED"/>
    <property type="match status" value="1"/>
</dbReference>
<dbReference type="SMART" id="SM00220">
    <property type="entry name" value="S_TKc"/>
    <property type="match status" value="1"/>
</dbReference>
<dbReference type="PROSITE" id="PS50011">
    <property type="entry name" value="PROTEIN_KINASE_DOM"/>
    <property type="match status" value="1"/>
</dbReference>
<dbReference type="PANTHER" id="PTHR43289:SF6">
    <property type="entry name" value="SERINE_THREONINE-PROTEIN KINASE NEKL-3"/>
    <property type="match status" value="1"/>
</dbReference>
<protein>
    <submittedName>
        <fullName evidence="6">Serine/threonine protein kinase</fullName>
    </submittedName>
</protein>
<keyword evidence="3 6" id="KW-0418">Kinase</keyword>
<dbReference type="InterPro" id="IPR011990">
    <property type="entry name" value="TPR-like_helical_dom_sf"/>
</dbReference>
<feature type="domain" description="Protein kinase" evidence="5">
    <location>
        <begin position="1"/>
        <end position="151"/>
    </location>
</feature>
<organism evidence="6 7">
    <name type="scientific">Rhodoblastus acidophilus</name>
    <name type="common">Rhodopseudomonas acidophila</name>
    <dbReference type="NCBI Taxonomy" id="1074"/>
    <lineage>
        <taxon>Bacteria</taxon>
        <taxon>Pseudomonadati</taxon>
        <taxon>Pseudomonadota</taxon>
        <taxon>Alphaproteobacteria</taxon>
        <taxon>Hyphomicrobiales</taxon>
        <taxon>Rhodoblastaceae</taxon>
        <taxon>Rhodoblastus</taxon>
    </lineage>
</organism>
<sequence length="415" mass="43818">MSYAHEMGVIHRDIKPANLMISNDGRVKIMDFGIARVRGSVRLTRSGTAVGTPLYMSPEQCRGGEGDERSDVYSLAIVLYEMLAGKPPFSADTEYDLIQAQIAATPAPLVPRIAGVTPSLEAAIMTGLAKKPEQRFATMRAFSDALGATVLRPDATGIIRNATHLIEARAEDAEPVRKSDAIDVAKSRFLRFSRGWSALGGVAKGAVLVGGAACVAAGFYFAKGSDVADAPKPASPAAARAPSAELSQLRLAIKGSTAGAIHASDFEYVTNGVKAQLLGPAKTLAAAGDAEGQFVLGMLLLDTPALLDVNAAFDALNQSARQNYPDAQVNLALLHQRRKELDKASLWFEKAAAQGNAKAYFWLGCYDQFGWGGRPKDTQKAVEHYGRAIAAHYVLATDALQSLSSGAAAGSPCLK</sequence>
<dbReference type="InterPro" id="IPR011009">
    <property type="entry name" value="Kinase-like_dom_sf"/>
</dbReference>
<dbReference type="InterPro" id="IPR006597">
    <property type="entry name" value="Sel1-like"/>
</dbReference>
<dbReference type="CDD" id="cd14014">
    <property type="entry name" value="STKc_PknB_like"/>
    <property type="match status" value="1"/>
</dbReference>
<keyword evidence="2" id="KW-0547">Nucleotide-binding</keyword>
<gene>
    <name evidence="6" type="ORF">SAMN06265338_103271</name>
</gene>
<evidence type="ECO:0000313" key="7">
    <source>
        <dbReference type="Proteomes" id="UP000198418"/>
    </source>
</evidence>
<evidence type="ECO:0000256" key="2">
    <source>
        <dbReference type="ARBA" id="ARBA00022741"/>
    </source>
</evidence>
<keyword evidence="6" id="KW-0723">Serine/threonine-protein kinase</keyword>
<evidence type="ECO:0000256" key="4">
    <source>
        <dbReference type="ARBA" id="ARBA00022840"/>
    </source>
</evidence>
<dbReference type="Gene3D" id="1.25.40.10">
    <property type="entry name" value="Tetratricopeptide repeat domain"/>
    <property type="match status" value="1"/>
</dbReference>
<dbReference type="Gene3D" id="1.10.510.10">
    <property type="entry name" value="Transferase(Phosphotransferase) domain 1"/>
    <property type="match status" value="1"/>
</dbReference>
<dbReference type="EMBL" id="FYDG01000003">
    <property type="protein sequence ID" value="SNB69682.1"/>
    <property type="molecule type" value="Genomic_DNA"/>
</dbReference>
<dbReference type="PROSITE" id="PS00108">
    <property type="entry name" value="PROTEIN_KINASE_ST"/>
    <property type="match status" value="1"/>
</dbReference>
<keyword evidence="7" id="KW-1185">Reference proteome</keyword>
<dbReference type="Proteomes" id="UP000198418">
    <property type="component" value="Unassembled WGS sequence"/>
</dbReference>
<evidence type="ECO:0000313" key="6">
    <source>
        <dbReference type="EMBL" id="SNB69682.1"/>
    </source>
</evidence>
<accession>A0A212RBU5</accession>